<comment type="caution">
    <text evidence="9">The sequence shown here is derived from an EMBL/GenBank/DDBJ whole genome shotgun (WGS) entry which is preliminary data.</text>
</comment>
<evidence type="ECO:0000313" key="10">
    <source>
        <dbReference type="Proteomes" id="UP000775872"/>
    </source>
</evidence>
<evidence type="ECO:0000259" key="7">
    <source>
        <dbReference type="Pfam" id="PF02770"/>
    </source>
</evidence>
<dbReference type="Pfam" id="PF02770">
    <property type="entry name" value="Acyl-CoA_dh_M"/>
    <property type="match status" value="1"/>
</dbReference>
<keyword evidence="10" id="KW-1185">Reference proteome</keyword>
<gene>
    <name evidence="9" type="ORF">CSOL1703_00005021</name>
</gene>
<dbReference type="PANTHER" id="PTHR42707">
    <property type="entry name" value="ACYL-COA DEHYDROGENASE"/>
    <property type="match status" value="1"/>
</dbReference>
<comment type="cofactor">
    <cofactor evidence="4">
        <name>FAD</name>
        <dbReference type="ChEBI" id="CHEBI:57692"/>
    </cofactor>
</comment>
<feature type="region of interest" description="Disordered" evidence="5">
    <location>
        <begin position="192"/>
        <end position="216"/>
    </location>
</feature>
<dbReference type="Pfam" id="PF00441">
    <property type="entry name" value="Acyl-CoA_dh_1"/>
    <property type="match status" value="1"/>
</dbReference>
<keyword evidence="2 4" id="KW-0285">Flavoprotein</keyword>
<evidence type="ECO:0000256" key="2">
    <source>
        <dbReference type="ARBA" id="ARBA00022630"/>
    </source>
</evidence>
<keyword evidence="3 4" id="KW-0274">FAD</keyword>
<dbReference type="InterPro" id="IPR041504">
    <property type="entry name" value="AidB_N"/>
</dbReference>
<dbReference type="SUPFAM" id="SSF56645">
    <property type="entry name" value="Acyl-CoA dehydrogenase NM domain-like"/>
    <property type="match status" value="1"/>
</dbReference>
<dbReference type="InterPro" id="IPR009075">
    <property type="entry name" value="AcylCo_DH/oxidase_C"/>
</dbReference>
<dbReference type="OrthoDB" id="10251155at2759"/>
<dbReference type="AlphaFoldDB" id="A0A9N9ZD92"/>
<keyword evidence="4" id="KW-0560">Oxidoreductase</keyword>
<evidence type="ECO:0000313" key="9">
    <source>
        <dbReference type="EMBL" id="CAH0053150.1"/>
    </source>
</evidence>
<evidence type="ECO:0008006" key="11">
    <source>
        <dbReference type="Google" id="ProtNLM"/>
    </source>
</evidence>
<dbReference type="InterPro" id="IPR006091">
    <property type="entry name" value="Acyl-CoA_Oxase/DH_mid-dom"/>
</dbReference>
<feature type="domain" description="Adaptive response protein AidB N-terminal" evidence="8">
    <location>
        <begin position="24"/>
        <end position="155"/>
    </location>
</feature>
<dbReference type="InterPro" id="IPR009100">
    <property type="entry name" value="AcylCoA_DH/oxidase_NM_dom_sf"/>
</dbReference>
<dbReference type="Gene3D" id="1.20.140.10">
    <property type="entry name" value="Butyryl-CoA Dehydrogenase, subunit A, domain 3"/>
    <property type="match status" value="1"/>
</dbReference>
<dbReference type="InterPro" id="IPR036250">
    <property type="entry name" value="AcylCo_DH-like_C"/>
</dbReference>
<dbReference type="SUPFAM" id="SSF47203">
    <property type="entry name" value="Acyl-CoA dehydrogenase C-terminal domain-like"/>
    <property type="match status" value="1"/>
</dbReference>
<evidence type="ECO:0000256" key="1">
    <source>
        <dbReference type="ARBA" id="ARBA00009347"/>
    </source>
</evidence>
<proteinExistence type="inferred from homology"/>
<evidence type="ECO:0000259" key="8">
    <source>
        <dbReference type="Pfam" id="PF18158"/>
    </source>
</evidence>
<reference evidence="9" key="1">
    <citation type="submission" date="2021-10" db="EMBL/GenBank/DDBJ databases">
        <authorList>
            <person name="Piombo E."/>
        </authorList>
    </citation>
    <scope>NUCLEOTIDE SEQUENCE</scope>
</reference>
<protein>
    <recommendedName>
        <fullName evidence="11">Acyl-CoA dehydrogenase</fullName>
    </recommendedName>
</protein>
<sequence length="636" mass="70109">MASGADRGFFQQAPSLENHFHDATYQRCFKLFLPAHVISATQHEVESLGDKVISDQIFRWISDAERNPPFLRGSGRDVFGQWAGELVTGEGWRQLQDFGIKKGFVATGYDTEYGPFSRPLQFLRLLLWEPSCANVTCPSAMQDGAARVLQTHLASTARPGMSDEQRLVFQAALQRLLSRDPKTAWTSGQWMTERTGGSDVSQTETRAEHKPDTSEAVVGGEETRLGPWSINGFKWFSSATDSQMTILLANTPKGALSAFFAPMRRGVGGSADNQGQLNGVRIQRLKDKVGTRSLPTAELVLEDMRAWMIGEEGHGVREVRTILAITRVHSAVAAVGYVGRGLSIARAYARVRDISEGKGRRTKLTDSVLHMHTLSGMFVQYRGMVMLTIFTSYVLGLSEHNGDGSRAMAGEKNKVLDALTPPQEHVAGLIRILTQLTKAYVCQESVSILFSCMEALGGVGYLNNAEQEHLNISRLWRDCAVLPIWEGTTNVLCTDFIKTVRHPAAGKETLDALRSFVRKAAAFQGPGHANLPGWDPVQRWNVIERRLLSESPDELMRNARDHVWQTAQLLSSLLLYADAQTDGDPVACDVHRRFAQCSNISLDSDPMTSLEASLGMDSAIVYGGRPAHQGQGRPRL</sequence>
<organism evidence="9 10">
    <name type="scientific">Clonostachys solani</name>
    <dbReference type="NCBI Taxonomy" id="160281"/>
    <lineage>
        <taxon>Eukaryota</taxon>
        <taxon>Fungi</taxon>
        <taxon>Dikarya</taxon>
        <taxon>Ascomycota</taxon>
        <taxon>Pezizomycotina</taxon>
        <taxon>Sordariomycetes</taxon>
        <taxon>Hypocreomycetidae</taxon>
        <taxon>Hypocreales</taxon>
        <taxon>Bionectriaceae</taxon>
        <taxon>Clonostachys</taxon>
    </lineage>
</organism>
<evidence type="ECO:0000259" key="6">
    <source>
        <dbReference type="Pfam" id="PF00441"/>
    </source>
</evidence>
<dbReference type="Proteomes" id="UP000775872">
    <property type="component" value="Unassembled WGS sequence"/>
</dbReference>
<dbReference type="Gene3D" id="2.40.110.20">
    <property type="match status" value="1"/>
</dbReference>
<dbReference type="GO" id="GO:0003995">
    <property type="term" value="F:acyl-CoA dehydrogenase activity"/>
    <property type="evidence" value="ECO:0007669"/>
    <property type="project" value="TreeGrafter"/>
</dbReference>
<dbReference type="InterPro" id="IPR052904">
    <property type="entry name" value="Acyl-CoA_dehydrogenase-like"/>
</dbReference>
<feature type="domain" description="Acyl-CoA dehydrogenase/oxidase C-terminal" evidence="6">
    <location>
        <begin position="431"/>
        <end position="495"/>
    </location>
</feature>
<name>A0A9N9ZD92_9HYPO</name>
<evidence type="ECO:0000256" key="5">
    <source>
        <dbReference type="SAM" id="MobiDB-lite"/>
    </source>
</evidence>
<accession>A0A9N9ZD92</accession>
<dbReference type="EMBL" id="CABFOC020000045">
    <property type="protein sequence ID" value="CAH0053150.1"/>
    <property type="molecule type" value="Genomic_DNA"/>
</dbReference>
<feature type="domain" description="Acyl-CoA oxidase/dehydrogenase middle" evidence="7">
    <location>
        <begin position="189"/>
        <end position="304"/>
    </location>
</feature>
<dbReference type="PANTHER" id="PTHR42707:SF2">
    <property type="entry name" value="ACD11 DEHYDROGENASE"/>
    <property type="match status" value="1"/>
</dbReference>
<evidence type="ECO:0000256" key="4">
    <source>
        <dbReference type="RuleBase" id="RU362125"/>
    </source>
</evidence>
<comment type="similarity">
    <text evidence="1 4">Belongs to the acyl-CoA dehydrogenase family.</text>
</comment>
<dbReference type="Pfam" id="PF18158">
    <property type="entry name" value="AidB_N"/>
    <property type="match status" value="1"/>
</dbReference>
<evidence type="ECO:0000256" key="3">
    <source>
        <dbReference type="ARBA" id="ARBA00022827"/>
    </source>
</evidence>